<protein>
    <submittedName>
        <fullName evidence="2">Uncharacterized protein</fullName>
    </submittedName>
</protein>
<dbReference type="Proteomes" id="UP000015241">
    <property type="component" value="Unassembled WGS sequence"/>
</dbReference>
<dbReference type="EMBL" id="KE504132">
    <property type="protein sequence ID" value="EPT02940.1"/>
    <property type="molecule type" value="Genomic_DNA"/>
</dbReference>
<sequence length="538" mass="59759">MIIDDCALDRDVLHACCLASSLLLPRSRSHLYRRLRLKPKTNVARYEAIYTVGCLRPFVKEVEIIGCLTPNAYSGDDADSGLNDEGDPDHRWMDAAVALLRGLPPPQVEWLDLKDLSWGDIDQATRHFLLTHFSRARRLTLSAIDFWNSNQMFRTLNAFPNIHGLSMENLSWHRANHARKQLERTGNVHLRYLHIGQTEFARYGPFVKWLLGQREVVIVDEAFVVWEDTEIMSLVTLFRRLVPSLKGLIYQQCMVMPGSEVVEARLEAAATAAAAAAAPVQMVPAPLPIPAPIPAPAPIEAALVQVPVDAVPAGNPPGAQELHADDDDDVQAQGQAALQHVAAEEDVAMNVDGSDEEEGEDAGEDDEDDGIQVSGPPIEMADDEPEEESLIEESVAENLRFPREKEALREGVDVLNAMPIEDSRVERLNARIAWSSLAIFGIKLMCQIFTAHTKAFGLVLVLPPVTQWDRIDWLSIDSMLDDVAQRASKAAVLELSFLGAFARRDEDLPSIHASLTARLPLLLARKRWTAKFDRHNLS</sequence>
<accession>S8FXF5</accession>
<proteinExistence type="predicted"/>
<evidence type="ECO:0000313" key="2">
    <source>
        <dbReference type="EMBL" id="EPT02940.1"/>
    </source>
</evidence>
<reference evidence="2 3" key="1">
    <citation type="journal article" date="2012" name="Science">
        <title>The Paleozoic origin of enzymatic lignin decomposition reconstructed from 31 fungal genomes.</title>
        <authorList>
            <person name="Floudas D."/>
            <person name="Binder M."/>
            <person name="Riley R."/>
            <person name="Barry K."/>
            <person name="Blanchette R.A."/>
            <person name="Henrissat B."/>
            <person name="Martinez A.T."/>
            <person name="Otillar R."/>
            <person name="Spatafora J.W."/>
            <person name="Yadav J.S."/>
            <person name="Aerts A."/>
            <person name="Benoit I."/>
            <person name="Boyd A."/>
            <person name="Carlson A."/>
            <person name="Copeland A."/>
            <person name="Coutinho P.M."/>
            <person name="de Vries R.P."/>
            <person name="Ferreira P."/>
            <person name="Findley K."/>
            <person name="Foster B."/>
            <person name="Gaskell J."/>
            <person name="Glotzer D."/>
            <person name="Gorecki P."/>
            <person name="Heitman J."/>
            <person name="Hesse C."/>
            <person name="Hori C."/>
            <person name="Igarashi K."/>
            <person name="Jurgens J.A."/>
            <person name="Kallen N."/>
            <person name="Kersten P."/>
            <person name="Kohler A."/>
            <person name="Kuees U."/>
            <person name="Kumar T.K.A."/>
            <person name="Kuo A."/>
            <person name="LaButti K."/>
            <person name="Larrondo L.F."/>
            <person name="Lindquist E."/>
            <person name="Ling A."/>
            <person name="Lombard V."/>
            <person name="Lucas S."/>
            <person name="Lundell T."/>
            <person name="Martin R."/>
            <person name="McLaughlin D.J."/>
            <person name="Morgenstern I."/>
            <person name="Morin E."/>
            <person name="Murat C."/>
            <person name="Nagy L.G."/>
            <person name="Nolan M."/>
            <person name="Ohm R.A."/>
            <person name="Patyshakuliyeva A."/>
            <person name="Rokas A."/>
            <person name="Ruiz-Duenas F.J."/>
            <person name="Sabat G."/>
            <person name="Salamov A."/>
            <person name="Samejima M."/>
            <person name="Schmutz J."/>
            <person name="Slot J.C."/>
            <person name="St John F."/>
            <person name="Stenlid J."/>
            <person name="Sun H."/>
            <person name="Sun S."/>
            <person name="Syed K."/>
            <person name="Tsang A."/>
            <person name="Wiebenga A."/>
            <person name="Young D."/>
            <person name="Pisabarro A."/>
            <person name="Eastwood D.C."/>
            <person name="Martin F."/>
            <person name="Cullen D."/>
            <person name="Grigoriev I.V."/>
            <person name="Hibbett D.S."/>
        </authorList>
    </citation>
    <scope>NUCLEOTIDE SEQUENCE</scope>
    <source>
        <strain evidence="3">FP-58527</strain>
    </source>
</reference>
<evidence type="ECO:0000256" key="1">
    <source>
        <dbReference type="SAM" id="MobiDB-lite"/>
    </source>
</evidence>
<dbReference type="InParanoid" id="S8FXF5"/>
<evidence type="ECO:0000313" key="3">
    <source>
        <dbReference type="Proteomes" id="UP000015241"/>
    </source>
</evidence>
<feature type="region of interest" description="Disordered" evidence="1">
    <location>
        <begin position="351"/>
        <end position="389"/>
    </location>
</feature>
<dbReference type="OrthoDB" id="2804474at2759"/>
<gene>
    <name evidence="2" type="ORF">FOMPIDRAFT_1035613</name>
</gene>
<dbReference type="AlphaFoldDB" id="S8FXF5"/>
<dbReference type="HOGENOM" id="CLU_533305_0_0_1"/>
<organism evidence="2 3">
    <name type="scientific">Fomitopsis schrenkii</name>
    <name type="common">Brown rot fungus</name>
    <dbReference type="NCBI Taxonomy" id="2126942"/>
    <lineage>
        <taxon>Eukaryota</taxon>
        <taxon>Fungi</taxon>
        <taxon>Dikarya</taxon>
        <taxon>Basidiomycota</taxon>
        <taxon>Agaricomycotina</taxon>
        <taxon>Agaricomycetes</taxon>
        <taxon>Polyporales</taxon>
        <taxon>Fomitopsis</taxon>
    </lineage>
</organism>
<name>S8FXF5_FOMSC</name>
<feature type="compositionally biased region" description="Acidic residues" evidence="1">
    <location>
        <begin position="380"/>
        <end position="389"/>
    </location>
</feature>
<keyword evidence="3" id="KW-1185">Reference proteome</keyword>
<feature type="compositionally biased region" description="Acidic residues" evidence="1">
    <location>
        <begin position="353"/>
        <end position="370"/>
    </location>
</feature>